<evidence type="ECO:0000256" key="3">
    <source>
        <dbReference type="ARBA" id="ARBA00022525"/>
    </source>
</evidence>
<keyword evidence="3" id="KW-0964">Secreted</keyword>
<reference evidence="6" key="1">
    <citation type="submission" date="2022-11" db="UniProtKB">
        <authorList>
            <consortium name="EnsemblMetazoa"/>
        </authorList>
    </citation>
    <scope>IDENTIFICATION</scope>
</reference>
<dbReference type="PANTHER" id="PTHR15040:SF1">
    <property type="entry name" value="DERMATOPONTIN-LIKE ISOFORM X1"/>
    <property type="match status" value="1"/>
</dbReference>
<dbReference type="GO" id="GO:0005615">
    <property type="term" value="C:extracellular space"/>
    <property type="evidence" value="ECO:0007669"/>
    <property type="project" value="TreeGrafter"/>
</dbReference>
<keyword evidence="7" id="KW-1185">Reference proteome</keyword>
<comment type="subcellular location">
    <subcellularLocation>
        <location evidence="1">Secreted</location>
    </subcellularLocation>
</comment>
<protein>
    <recommendedName>
        <fullName evidence="8">Dermatopontin</fullName>
    </recommendedName>
</protein>
<dbReference type="AlphaFoldDB" id="A0A913WYI1"/>
<dbReference type="PANTHER" id="PTHR15040">
    <property type="entry name" value="DERMATOPONTIN-RELATED"/>
    <property type="match status" value="1"/>
</dbReference>
<proteinExistence type="inferred from homology"/>
<evidence type="ECO:0000256" key="1">
    <source>
        <dbReference type="ARBA" id="ARBA00004613"/>
    </source>
</evidence>
<dbReference type="GeneID" id="110235013"/>
<feature type="chain" id="PRO_5037664623" description="Dermatopontin" evidence="5">
    <location>
        <begin position="24"/>
        <end position="196"/>
    </location>
</feature>
<accession>A0A913WYI1</accession>
<evidence type="ECO:0000256" key="5">
    <source>
        <dbReference type="SAM" id="SignalP"/>
    </source>
</evidence>
<keyword evidence="4" id="KW-1015">Disulfide bond</keyword>
<evidence type="ECO:0000256" key="2">
    <source>
        <dbReference type="ARBA" id="ARBA00008712"/>
    </source>
</evidence>
<dbReference type="OrthoDB" id="5945504at2759"/>
<dbReference type="KEGG" id="epa:110235013"/>
<keyword evidence="5" id="KW-0732">Signal</keyword>
<feature type="signal peptide" evidence="5">
    <location>
        <begin position="1"/>
        <end position="23"/>
    </location>
</feature>
<organism evidence="6 7">
    <name type="scientific">Exaiptasia diaphana</name>
    <name type="common">Tropical sea anemone</name>
    <name type="synonym">Aiptasia pulchella</name>
    <dbReference type="NCBI Taxonomy" id="2652724"/>
    <lineage>
        <taxon>Eukaryota</taxon>
        <taxon>Metazoa</taxon>
        <taxon>Cnidaria</taxon>
        <taxon>Anthozoa</taxon>
        <taxon>Hexacorallia</taxon>
        <taxon>Actiniaria</taxon>
        <taxon>Aiptasiidae</taxon>
        <taxon>Exaiptasia</taxon>
    </lineage>
</organism>
<evidence type="ECO:0008006" key="8">
    <source>
        <dbReference type="Google" id="ProtNLM"/>
    </source>
</evidence>
<evidence type="ECO:0000256" key="4">
    <source>
        <dbReference type="ARBA" id="ARBA00023157"/>
    </source>
</evidence>
<sequence length="196" mass="23340">MKKFVVGLLLMVIIVDMFCPSEAWLRRRRRRRTQRCNILAKHNGWDNHFDGDLKFKCPAGEAIRNFQSTYLGCAKDRAFGFHCSSNKYTKKMGSCSWSSYANSWDQPLVYTCPNHGVLAGVESVHHNHYEDRRFKFYCCHSRLYHANFCKTSGYVNDWRSNMNFWAPWNRFIVGAISFHTNSQEDRRWRFKYCQVY</sequence>
<dbReference type="EnsemblMetazoa" id="XM_021040425.2">
    <property type="protein sequence ID" value="XP_020896084.1"/>
    <property type="gene ID" value="LOC110235013"/>
</dbReference>
<dbReference type="GO" id="GO:0031012">
    <property type="term" value="C:extracellular matrix"/>
    <property type="evidence" value="ECO:0007669"/>
    <property type="project" value="TreeGrafter"/>
</dbReference>
<comment type="similarity">
    <text evidence="2">Belongs to the dermatopontin family.</text>
</comment>
<dbReference type="GO" id="GO:0030199">
    <property type="term" value="P:collagen fibril organization"/>
    <property type="evidence" value="ECO:0007669"/>
    <property type="project" value="TreeGrafter"/>
</dbReference>
<dbReference type="Pfam" id="PF14704">
    <property type="entry name" value="DERM"/>
    <property type="match status" value="1"/>
</dbReference>
<dbReference type="Proteomes" id="UP000887567">
    <property type="component" value="Unplaced"/>
</dbReference>
<dbReference type="InterPro" id="IPR026645">
    <property type="entry name" value="Dermatopontin"/>
</dbReference>
<evidence type="ECO:0000313" key="7">
    <source>
        <dbReference type="Proteomes" id="UP000887567"/>
    </source>
</evidence>
<name>A0A913WYI1_EXADI</name>
<dbReference type="RefSeq" id="XP_020896084.1">
    <property type="nucleotide sequence ID" value="XM_021040425.2"/>
</dbReference>
<dbReference type="OMA" id="EFQCHND"/>
<evidence type="ECO:0000313" key="6">
    <source>
        <dbReference type="EnsemblMetazoa" id="XP_020896084.1"/>
    </source>
</evidence>